<dbReference type="RefSeq" id="WP_191320751.1">
    <property type="nucleotide sequence ID" value="NZ_BNCG01000024.1"/>
</dbReference>
<evidence type="ECO:0000313" key="1">
    <source>
        <dbReference type="EMBL" id="MFC3637307.1"/>
    </source>
</evidence>
<comment type="caution">
    <text evidence="1">The sequence shown here is derived from an EMBL/GenBank/DDBJ whole genome shotgun (WGS) entry which is preliminary data.</text>
</comment>
<protein>
    <submittedName>
        <fullName evidence="1">Uncharacterized protein</fullName>
    </submittedName>
</protein>
<accession>A0ABV7UGL8</accession>
<name>A0ABV7UGL8_9HYPH</name>
<evidence type="ECO:0000313" key="2">
    <source>
        <dbReference type="Proteomes" id="UP001595704"/>
    </source>
</evidence>
<proteinExistence type="predicted"/>
<sequence length="87" mass="9416">MTNALACQREGPLFFAGHQHDSDRGQMGYQTSAPMVTRGNTCATPYDGNGTPAMPLAHHPSAITFRLSLNVSHNDISNVTETEQLVM</sequence>
<dbReference type="EMBL" id="JBHRYC010000034">
    <property type="protein sequence ID" value="MFC3637307.1"/>
    <property type="molecule type" value="Genomic_DNA"/>
</dbReference>
<organism evidence="1 2">
    <name type="scientific">Camelimonas fluminis</name>
    <dbReference type="NCBI Taxonomy" id="1576911"/>
    <lineage>
        <taxon>Bacteria</taxon>
        <taxon>Pseudomonadati</taxon>
        <taxon>Pseudomonadota</taxon>
        <taxon>Alphaproteobacteria</taxon>
        <taxon>Hyphomicrobiales</taxon>
        <taxon>Chelatococcaceae</taxon>
        <taxon>Camelimonas</taxon>
    </lineage>
</organism>
<reference evidence="2" key="1">
    <citation type="journal article" date="2019" name="Int. J. Syst. Evol. Microbiol.">
        <title>The Global Catalogue of Microorganisms (GCM) 10K type strain sequencing project: providing services to taxonomists for standard genome sequencing and annotation.</title>
        <authorList>
            <consortium name="The Broad Institute Genomics Platform"/>
            <consortium name="The Broad Institute Genome Sequencing Center for Infectious Disease"/>
            <person name="Wu L."/>
            <person name="Ma J."/>
        </authorList>
    </citation>
    <scope>NUCLEOTIDE SEQUENCE [LARGE SCALE GENOMIC DNA]</scope>
    <source>
        <strain evidence="2">KCTC 42282</strain>
    </source>
</reference>
<dbReference type="Proteomes" id="UP001595704">
    <property type="component" value="Unassembled WGS sequence"/>
</dbReference>
<keyword evidence="2" id="KW-1185">Reference proteome</keyword>
<gene>
    <name evidence="1" type="ORF">ACFONL_07910</name>
</gene>